<dbReference type="Proteomes" id="UP001058098">
    <property type="component" value="Chromosome"/>
</dbReference>
<evidence type="ECO:0000313" key="2">
    <source>
        <dbReference type="Proteomes" id="UP001058098"/>
    </source>
</evidence>
<accession>A0ABY5QNV5</accession>
<protein>
    <submittedName>
        <fullName evidence="1">Uncharacterized protein</fullName>
    </submittedName>
</protein>
<gene>
    <name evidence="1" type="ORF">IHQ72_18890</name>
</gene>
<sequence>MTISTSFKRFWPADRLQRLKTLQAAARKAGLRLVARNGGDRRIFLPYIAFWKDGDREVISFWNIGEAERWLQEGGK</sequence>
<organism evidence="1 2">
    <name type="scientific">Mesorhizobium onobrychidis</name>
    <dbReference type="NCBI Taxonomy" id="2775404"/>
    <lineage>
        <taxon>Bacteria</taxon>
        <taxon>Pseudomonadati</taxon>
        <taxon>Pseudomonadota</taxon>
        <taxon>Alphaproteobacteria</taxon>
        <taxon>Hyphomicrobiales</taxon>
        <taxon>Phyllobacteriaceae</taxon>
        <taxon>Mesorhizobium</taxon>
    </lineage>
</organism>
<keyword evidence="2" id="KW-1185">Reference proteome</keyword>
<dbReference type="EMBL" id="CP062229">
    <property type="protein sequence ID" value="UVC12840.1"/>
    <property type="molecule type" value="Genomic_DNA"/>
</dbReference>
<proteinExistence type="predicted"/>
<reference evidence="1" key="1">
    <citation type="submission" date="2020-09" db="EMBL/GenBank/DDBJ databases">
        <title>Rhizobia associated with sainfoin plants.</title>
        <authorList>
            <person name="Asharfi S."/>
            <person name="Kuzmanovic N."/>
            <person name="Bunk B."/>
            <person name="Sproeer C."/>
            <person name="Becker M."/>
            <person name="Thuenen T."/>
        </authorList>
    </citation>
    <scope>NUCLEOTIDE SEQUENCE</scope>
    <source>
        <strain evidence="1">OM4</strain>
    </source>
</reference>
<name>A0ABY5QNV5_9HYPH</name>
<evidence type="ECO:0000313" key="1">
    <source>
        <dbReference type="EMBL" id="UVC12840.1"/>
    </source>
</evidence>
<dbReference type="RefSeq" id="WP_258116501.1">
    <property type="nucleotide sequence ID" value="NZ_CP062229.1"/>
</dbReference>